<evidence type="ECO:0000256" key="9">
    <source>
        <dbReference type="ARBA" id="ARBA00022963"/>
    </source>
</evidence>
<dbReference type="InterPro" id="IPR029058">
    <property type="entry name" value="AB_hydrolase_fold"/>
</dbReference>
<dbReference type="Proteomes" id="UP000813427">
    <property type="component" value="Unassembled WGS sequence"/>
</dbReference>
<keyword evidence="3" id="KW-1003">Cell membrane</keyword>
<dbReference type="PANTHER" id="PTHR45792">
    <property type="entry name" value="DIACYLGLYCEROL LIPASE HOMOLOG-RELATED"/>
    <property type="match status" value="1"/>
</dbReference>
<name>A0A8K0RSE5_9HYPO</name>
<evidence type="ECO:0000256" key="8">
    <source>
        <dbReference type="ARBA" id="ARBA00022837"/>
    </source>
</evidence>
<comment type="caution">
    <text evidence="17">The sequence shown here is derived from an EMBL/GenBank/DDBJ whole genome shotgun (WGS) entry which is preliminary data.</text>
</comment>
<comment type="subcellular location">
    <subcellularLocation>
        <location evidence="2">Cell membrane</location>
        <topology evidence="2">Multi-pass membrane protein</topology>
    </subcellularLocation>
</comment>
<evidence type="ECO:0000256" key="1">
    <source>
        <dbReference type="ARBA" id="ARBA00001913"/>
    </source>
</evidence>
<dbReference type="Pfam" id="PF01764">
    <property type="entry name" value="Lipase_3"/>
    <property type="match status" value="1"/>
</dbReference>
<evidence type="ECO:0000256" key="15">
    <source>
        <dbReference type="SAM" id="MobiDB-lite"/>
    </source>
</evidence>
<evidence type="ECO:0000313" key="17">
    <source>
        <dbReference type="EMBL" id="KAH7241254.1"/>
    </source>
</evidence>
<keyword evidence="8" id="KW-0106">Calcium</keyword>
<dbReference type="GO" id="GO:0016042">
    <property type="term" value="P:lipid catabolic process"/>
    <property type="evidence" value="ECO:0007669"/>
    <property type="project" value="UniProtKB-KW"/>
</dbReference>
<evidence type="ECO:0000256" key="11">
    <source>
        <dbReference type="ARBA" id="ARBA00023098"/>
    </source>
</evidence>
<dbReference type="EMBL" id="JAGPXF010000005">
    <property type="protein sequence ID" value="KAH7241254.1"/>
    <property type="molecule type" value="Genomic_DNA"/>
</dbReference>
<keyword evidence="5" id="KW-0812">Transmembrane</keyword>
<gene>
    <name evidence="17" type="ORF">BKA59DRAFT_545778</name>
</gene>
<keyword evidence="12" id="KW-0472">Membrane</keyword>
<keyword evidence="6" id="KW-0479">Metal-binding</keyword>
<evidence type="ECO:0000256" key="4">
    <source>
        <dbReference type="ARBA" id="ARBA00022553"/>
    </source>
</evidence>
<evidence type="ECO:0000256" key="10">
    <source>
        <dbReference type="ARBA" id="ARBA00022989"/>
    </source>
</evidence>
<keyword evidence="10" id="KW-1133">Transmembrane helix</keyword>
<organism evidence="17 18">
    <name type="scientific">Fusarium tricinctum</name>
    <dbReference type="NCBI Taxonomy" id="61284"/>
    <lineage>
        <taxon>Eukaryota</taxon>
        <taxon>Fungi</taxon>
        <taxon>Dikarya</taxon>
        <taxon>Ascomycota</taxon>
        <taxon>Pezizomycotina</taxon>
        <taxon>Sordariomycetes</taxon>
        <taxon>Hypocreomycetidae</taxon>
        <taxon>Hypocreales</taxon>
        <taxon>Nectriaceae</taxon>
        <taxon>Fusarium</taxon>
        <taxon>Fusarium tricinctum species complex</taxon>
    </lineage>
</organism>
<sequence length="435" mass="46492">MSSSKRRSLFKGLFGRKEASQPSGTVSDSISTAAAASTLEGSGASTAASAASANASGSENSAAALRNIEKASQELHTYFQEEGNSDASLSSLALKRSRWVEKVQAYSNSSFDGCQLSEFPLDIYQRRLIKLAALSATKVYAKPGSESLFFGDFKAIGEPSKINADRFTGSVKAVTVQQYAINEANNSSGNVLVVAIRGSVSTHDWMINLNDGVGAPITDSFMGCDEQGNQYQAHTGFLACSKAVKSTLVDHIYNQICDTNVESGTRLNSKSMLLFTGHSAGGAVAAMLYAHFTKCGFPSDDKSKSQTLKNAFSSINCITFGAPPITTRPLLASSPDSICISIVNDGDPVPRADSEYIPRLLQLFCGPMNKTRTSFKLPPRLFFNAGQVIITLIKDEELLFLCPNESGDGSLADTVMGDKRAHSMKVYVKRVGLQT</sequence>
<keyword evidence="11" id="KW-0443">Lipid metabolism</keyword>
<evidence type="ECO:0000256" key="3">
    <source>
        <dbReference type="ARBA" id="ARBA00022475"/>
    </source>
</evidence>
<dbReference type="SUPFAM" id="SSF53474">
    <property type="entry name" value="alpha/beta-Hydrolases"/>
    <property type="match status" value="1"/>
</dbReference>
<dbReference type="InterPro" id="IPR052214">
    <property type="entry name" value="DAG_Lipase-Related"/>
</dbReference>
<dbReference type="InterPro" id="IPR002921">
    <property type="entry name" value="Fungal_lipase-type"/>
</dbReference>
<keyword evidence="7 17" id="KW-0378">Hydrolase</keyword>
<evidence type="ECO:0000259" key="16">
    <source>
        <dbReference type="Pfam" id="PF01764"/>
    </source>
</evidence>
<proteinExistence type="predicted"/>
<comment type="cofactor">
    <cofactor evidence="1">
        <name>Ca(2+)</name>
        <dbReference type="ChEBI" id="CHEBI:29108"/>
    </cofactor>
</comment>
<dbReference type="GO" id="GO:0005886">
    <property type="term" value="C:plasma membrane"/>
    <property type="evidence" value="ECO:0007669"/>
    <property type="project" value="UniProtKB-SubCell"/>
</dbReference>
<evidence type="ECO:0000256" key="7">
    <source>
        <dbReference type="ARBA" id="ARBA00022801"/>
    </source>
</evidence>
<feature type="region of interest" description="Disordered" evidence="15">
    <location>
        <begin position="1"/>
        <end position="28"/>
    </location>
</feature>
<dbReference type="GO" id="GO:0046872">
    <property type="term" value="F:metal ion binding"/>
    <property type="evidence" value="ECO:0007669"/>
    <property type="project" value="UniProtKB-KW"/>
</dbReference>
<protein>
    <recommendedName>
        <fullName evidence="14">sn-1-specific diacylglycerol lipase</fullName>
        <ecNumber evidence="14">3.1.1.116</ecNumber>
    </recommendedName>
</protein>
<reference evidence="17" key="1">
    <citation type="journal article" date="2021" name="Nat. Commun.">
        <title>Genetic determinants of endophytism in the Arabidopsis root mycobiome.</title>
        <authorList>
            <person name="Mesny F."/>
            <person name="Miyauchi S."/>
            <person name="Thiergart T."/>
            <person name="Pickel B."/>
            <person name="Atanasova L."/>
            <person name="Karlsson M."/>
            <person name="Huettel B."/>
            <person name="Barry K.W."/>
            <person name="Haridas S."/>
            <person name="Chen C."/>
            <person name="Bauer D."/>
            <person name="Andreopoulos W."/>
            <person name="Pangilinan J."/>
            <person name="LaButti K."/>
            <person name="Riley R."/>
            <person name="Lipzen A."/>
            <person name="Clum A."/>
            <person name="Drula E."/>
            <person name="Henrissat B."/>
            <person name="Kohler A."/>
            <person name="Grigoriev I.V."/>
            <person name="Martin F.M."/>
            <person name="Hacquard S."/>
        </authorList>
    </citation>
    <scope>NUCLEOTIDE SEQUENCE</scope>
    <source>
        <strain evidence="17">MPI-SDFR-AT-0068</strain>
    </source>
</reference>
<dbReference type="PANTHER" id="PTHR45792:SF8">
    <property type="entry name" value="DIACYLGLYCEROL LIPASE-ALPHA"/>
    <property type="match status" value="1"/>
</dbReference>
<comment type="catalytic activity">
    <reaction evidence="13">
        <text>a 1,2-diacyl-sn-glycerol + H2O = a 2-acylglycerol + a fatty acid + H(+)</text>
        <dbReference type="Rhea" id="RHEA:33275"/>
        <dbReference type="ChEBI" id="CHEBI:15377"/>
        <dbReference type="ChEBI" id="CHEBI:15378"/>
        <dbReference type="ChEBI" id="CHEBI:17389"/>
        <dbReference type="ChEBI" id="CHEBI:17815"/>
        <dbReference type="ChEBI" id="CHEBI:28868"/>
        <dbReference type="EC" id="3.1.1.116"/>
    </reaction>
    <physiologicalReaction direction="left-to-right" evidence="13">
        <dbReference type="Rhea" id="RHEA:33276"/>
    </physiologicalReaction>
</comment>
<evidence type="ECO:0000256" key="13">
    <source>
        <dbReference type="ARBA" id="ARBA00024531"/>
    </source>
</evidence>
<evidence type="ECO:0000256" key="5">
    <source>
        <dbReference type="ARBA" id="ARBA00022692"/>
    </source>
</evidence>
<keyword evidence="4" id="KW-0597">Phosphoprotein</keyword>
<dbReference type="AlphaFoldDB" id="A0A8K0RSE5"/>
<dbReference type="CDD" id="cd00519">
    <property type="entry name" value="Lipase_3"/>
    <property type="match status" value="1"/>
</dbReference>
<dbReference type="Gene3D" id="3.40.50.1820">
    <property type="entry name" value="alpha/beta hydrolase"/>
    <property type="match status" value="1"/>
</dbReference>
<evidence type="ECO:0000256" key="2">
    <source>
        <dbReference type="ARBA" id="ARBA00004651"/>
    </source>
</evidence>
<evidence type="ECO:0000256" key="6">
    <source>
        <dbReference type="ARBA" id="ARBA00022723"/>
    </source>
</evidence>
<dbReference type="OrthoDB" id="426718at2759"/>
<evidence type="ECO:0000313" key="18">
    <source>
        <dbReference type="Proteomes" id="UP000813427"/>
    </source>
</evidence>
<keyword evidence="18" id="KW-1185">Reference proteome</keyword>
<keyword evidence="9" id="KW-0442">Lipid degradation</keyword>
<dbReference type="GO" id="GO:0016298">
    <property type="term" value="F:lipase activity"/>
    <property type="evidence" value="ECO:0007669"/>
    <property type="project" value="TreeGrafter"/>
</dbReference>
<evidence type="ECO:0000256" key="12">
    <source>
        <dbReference type="ARBA" id="ARBA00023136"/>
    </source>
</evidence>
<dbReference type="EC" id="3.1.1.116" evidence="14"/>
<evidence type="ECO:0000256" key="14">
    <source>
        <dbReference type="ARBA" id="ARBA00026104"/>
    </source>
</evidence>
<feature type="domain" description="Fungal lipase-type" evidence="16">
    <location>
        <begin position="193"/>
        <end position="352"/>
    </location>
</feature>
<accession>A0A8K0RSE5</accession>